<comment type="caution">
    <text evidence="1">The sequence shown here is derived from an EMBL/GenBank/DDBJ whole genome shotgun (WGS) entry which is preliminary data.</text>
</comment>
<reference evidence="1 2" key="1">
    <citation type="submission" date="2024-10" db="EMBL/GenBank/DDBJ databases">
        <title>The Natural Products Discovery Center: Release of the First 8490 Sequenced Strains for Exploring Actinobacteria Biosynthetic Diversity.</title>
        <authorList>
            <person name="Kalkreuter E."/>
            <person name="Kautsar S.A."/>
            <person name="Yang D."/>
            <person name="Bader C.D."/>
            <person name="Teijaro C.N."/>
            <person name="Fluegel L."/>
            <person name="Davis C.M."/>
            <person name="Simpson J.R."/>
            <person name="Lauterbach L."/>
            <person name="Steele A.D."/>
            <person name="Gui C."/>
            <person name="Meng S."/>
            <person name="Li G."/>
            <person name="Viehrig K."/>
            <person name="Ye F."/>
            <person name="Su P."/>
            <person name="Kiefer A.F."/>
            <person name="Nichols A."/>
            <person name="Cepeda A.J."/>
            <person name="Yan W."/>
            <person name="Fan B."/>
            <person name="Jiang Y."/>
            <person name="Adhikari A."/>
            <person name="Zheng C.-J."/>
            <person name="Schuster L."/>
            <person name="Cowan T.M."/>
            <person name="Smanski M.J."/>
            <person name="Chevrette M.G."/>
            <person name="De Carvalho L.P.S."/>
            <person name="Shen B."/>
        </authorList>
    </citation>
    <scope>NUCLEOTIDE SEQUENCE [LARGE SCALE GENOMIC DNA]</scope>
    <source>
        <strain evidence="1 2">NPDC020568</strain>
    </source>
</reference>
<dbReference type="EMBL" id="JBIRUQ010000005">
    <property type="protein sequence ID" value="MFI1463196.1"/>
    <property type="molecule type" value="Genomic_DNA"/>
</dbReference>
<keyword evidence="2" id="KW-1185">Reference proteome</keyword>
<evidence type="ECO:0000313" key="2">
    <source>
        <dbReference type="Proteomes" id="UP001611263"/>
    </source>
</evidence>
<dbReference type="Proteomes" id="UP001611263">
    <property type="component" value="Unassembled WGS sequence"/>
</dbReference>
<gene>
    <name evidence="1" type="ORF">ACH4WX_20970</name>
</gene>
<accession>A0ABW7TQ89</accession>
<proteinExistence type="predicted"/>
<dbReference type="RefSeq" id="WP_156052251.1">
    <property type="nucleotide sequence ID" value="NZ_JBIRUQ010000005.1"/>
</dbReference>
<organism evidence="1 2">
    <name type="scientific">Nocardia carnea</name>
    <dbReference type="NCBI Taxonomy" id="37328"/>
    <lineage>
        <taxon>Bacteria</taxon>
        <taxon>Bacillati</taxon>
        <taxon>Actinomycetota</taxon>
        <taxon>Actinomycetes</taxon>
        <taxon>Mycobacteriales</taxon>
        <taxon>Nocardiaceae</taxon>
        <taxon>Nocardia</taxon>
    </lineage>
</organism>
<dbReference type="GeneID" id="93506931"/>
<name>A0ABW7TQ89_9NOCA</name>
<sequence length="131" mass="14624">MVPAVPIIAHFGHLLSWSIPGHPTILDADGLHSPKDGVRIGWEALREIRIVALRATARDRRQVLAFILHDDQIYLRQLPRWQALLGKLNKKTYLSPLVLMDGMYDKSMEEVAVSAAALSGIPVSTAPRQRQ</sequence>
<protein>
    <submittedName>
        <fullName evidence="1">Uncharacterized protein</fullName>
    </submittedName>
</protein>
<evidence type="ECO:0000313" key="1">
    <source>
        <dbReference type="EMBL" id="MFI1463196.1"/>
    </source>
</evidence>